<evidence type="ECO:0000256" key="1">
    <source>
        <dbReference type="SAM" id="SignalP"/>
    </source>
</evidence>
<organism evidence="2">
    <name type="scientific">Anopheles marajoara</name>
    <dbReference type="NCBI Taxonomy" id="58244"/>
    <lineage>
        <taxon>Eukaryota</taxon>
        <taxon>Metazoa</taxon>
        <taxon>Ecdysozoa</taxon>
        <taxon>Arthropoda</taxon>
        <taxon>Hexapoda</taxon>
        <taxon>Insecta</taxon>
        <taxon>Pterygota</taxon>
        <taxon>Neoptera</taxon>
        <taxon>Endopterygota</taxon>
        <taxon>Diptera</taxon>
        <taxon>Nematocera</taxon>
        <taxon>Culicoidea</taxon>
        <taxon>Culicidae</taxon>
        <taxon>Anophelinae</taxon>
        <taxon>Anopheles</taxon>
    </lineage>
</organism>
<sequence length="71" mass="7809">MIKRSTDQPLLLLLLPVPSLLPIFMCEQFVPHLLTRSKPLDLLSGCCRCSGDPTTRHTIGTHNKQAEGGLV</sequence>
<protein>
    <submittedName>
        <fullName evidence="2">Putative secreted protein</fullName>
    </submittedName>
</protein>
<reference evidence="2" key="1">
    <citation type="submission" date="2018-01" db="EMBL/GenBank/DDBJ databases">
        <title>An insight into the sialome of Amazonian anophelines.</title>
        <authorList>
            <person name="Ribeiro J.M."/>
            <person name="Scarpassa V."/>
            <person name="Calvo E."/>
        </authorList>
    </citation>
    <scope>NUCLEOTIDE SEQUENCE</scope>
    <source>
        <tissue evidence="2">Salivary glands</tissue>
    </source>
</reference>
<evidence type="ECO:0000313" key="2">
    <source>
        <dbReference type="EMBL" id="MBW63538.1"/>
    </source>
</evidence>
<keyword evidence="1" id="KW-0732">Signal</keyword>
<dbReference type="AlphaFoldDB" id="A0A2M4CF32"/>
<feature type="chain" id="PRO_5014954206" evidence="1">
    <location>
        <begin position="23"/>
        <end position="71"/>
    </location>
</feature>
<name>A0A2M4CF32_9DIPT</name>
<dbReference type="EMBL" id="GGFJ01014397">
    <property type="protein sequence ID" value="MBW63538.1"/>
    <property type="molecule type" value="Transcribed_RNA"/>
</dbReference>
<accession>A0A2M4CF32</accession>
<feature type="signal peptide" evidence="1">
    <location>
        <begin position="1"/>
        <end position="22"/>
    </location>
</feature>
<proteinExistence type="predicted"/>